<dbReference type="GeneID" id="62164521"/>
<dbReference type="RefSeq" id="XP_038743083.1">
    <property type="nucleotide sequence ID" value="XM_038891447.1"/>
</dbReference>
<comment type="caution">
    <text evidence="4">The sequence shown here is derived from an EMBL/GenBank/DDBJ whole genome shotgun (WGS) entry which is preliminary data.</text>
</comment>
<evidence type="ECO:0000313" key="5">
    <source>
        <dbReference type="Proteomes" id="UP000781932"/>
    </source>
</evidence>
<dbReference type="Pfam" id="PF20253">
    <property type="entry name" value="DUF6604"/>
    <property type="match status" value="1"/>
</dbReference>
<dbReference type="Proteomes" id="UP000781932">
    <property type="component" value="Unassembled WGS sequence"/>
</dbReference>
<name>A0A9P6I0N1_9PEZI</name>
<reference evidence="4" key="2">
    <citation type="submission" date="2020-11" db="EMBL/GenBank/DDBJ databases">
        <title>Whole genome sequencing of Colletotrichum sp.</title>
        <authorList>
            <person name="Li H."/>
        </authorList>
    </citation>
    <scope>NUCLEOTIDE SEQUENCE</scope>
    <source>
        <strain evidence="4">CkLH20</strain>
    </source>
</reference>
<dbReference type="PANTHER" id="PTHR38795:SF1">
    <property type="entry name" value="DUF6604 DOMAIN-CONTAINING PROTEIN"/>
    <property type="match status" value="1"/>
</dbReference>
<sequence>MLPTSLRSTYQQYKQDTNIVASWLASTALQTGYSAPLNQVNGSSVASSSQRLKGKARKEAKKKQAAASTAPTDAKPKHIIAIKDFVPLAEHISGTLSSTLPVPDFFSAALDRVIESRKRFSSLLGKFQAFRNVIGDRQHAYFVTVLEKVRDAFKSHVGPFDTGALRNALPTVEVKSNDKNKSTAEARNMFESLRVYEPSESFLSAPDVASTTHVDVEYIAEEDPKTESLFVFSSLLADLFQLREEITDLWNEYRAGTKDLAAVSVATNTAFQLARSMEEEVSTLLDRIGGVMELIPMTYSSACASRNLDYDEIQRPTDDFNYDCYPEGNQFFYNALNLLNAYKNVSISEEQPFYSGKFGWYDRRRTARNHRQQWEEDKAALLEVFSDLTFIFASLKGVEIQDEFTRGLKQMMTTKKVPGIWLCFATQSYLDILKLLGPDVDRVVNMWASDNDIFSLTRQAFKITRREPVFLAHNPMFCGLHTHDVRVLFHRFGIEYASKPGNVMHTVQLYQALRQENILGEDEKRDDLEFMMKMQGDSTFFVGNPPRSPEAYSKNFGLTKGISATHWIPGPGRKKKGSIPRSQAGVRIMKFKALVSMAFGSTMLVSSDSRGLNAEAIDQILERSGWFKKHGTSGQPGGGNESSGQGNADSPEKSRKVPRALGPVELVHQVCLAIDDEVSDIMFDYFKIEDTCKGILKRVLTSPVPDTLYVRSIEGPPSIEADGFKPNWDAIETEYKAAFAKAVNDPTLTRRLNTGSANNVGYGQAIYAAGSAAISQVKSLSDWNKAREQFTQLTTQIMMDHNPNSTEAVSAICYNKAYDVQDAKGIYGLRSEELSVFPAKTDYDCFYMGKNNAFWSQGDGGTINLYTRWYSNSGCRFDDQSDLYC</sequence>
<feature type="compositionally biased region" description="Polar residues" evidence="1">
    <location>
        <begin position="40"/>
        <end position="51"/>
    </location>
</feature>
<evidence type="ECO:0000259" key="3">
    <source>
        <dbReference type="Pfam" id="PF25411"/>
    </source>
</evidence>
<feature type="domain" description="DUF6604" evidence="2">
    <location>
        <begin position="11"/>
        <end position="282"/>
    </location>
</feature>
<proteinExistence type="predicted"/>
<evidence type="ECO:0000259" key="2">
    <source>
        <dbReference type="Pfam" id="PF20253"/>
    </source>
</evidence>
<feature type="region of interest" description="Disordered" evidence="1">
    <location>
        <begin position="628"/>
        <end position="656"/>
    </location>
</feature>
<dbReference type="InterPro" id="IPR046539">
    <property type="entry name" value="DUF6604"/>
</dbReference>
<dbReference type="PANTHER" id="PTHR38795">
    <property type="entry name" value="DUF6604 DOMAIN-CONTAINING PROTEIN"/>
    <property type="match status" value="1"/>
</dbReference>
<dbReference type="Pfam" id="PF25411">
    <property type="entry name" value="DUF7888"/>
    <property type="match status" value="1"/>
</dbReference>
<accession>A0A9P6I0N1</accession>
<feature type="compositionally biased region" description="Basic residues" evidence="1">
    <location>
        <begin position="52"/>
        <end position="64"/>
    </location>
</feature>
<dbReference type="OrthoDB" id="5238236at2759"/>
<dbReference type="EMBL" id="JAATWM020000030">
    <property type="protein sequence ID" value="KAF9873622.1"/>
    <property type="molecule type" value="Genomic_DNA"/>
</dbReference>
<evidence type="ECO:0000313" key="4">
    <source>
        <dbReference type="EMBL" id="KAF9873622.1"/>
    </source>
</evidence>
<keyword evidence="5" id="KW-1185">Reference proteome</keyword>
<evidence type="ECO:0000256" key="1">
    <source>
        <dbReference type="SAM" id="MobiDB-lite"/>
    </source>
</evidence>
<dbReference type="InterPro" id="IPR057210">
    <property type="entry name" value="DUF7888"/>
</dbReference>
<feature type="domain" description="DUF7888" evidence="3">
    <location>
        <begin position="762"/>
        <end position="885"/>
    </location>
</feature>
<reference evidence="4" key="1">
    <citation type="submission" date="2020-03" db="EMBL/GenBank/DDBJ databases">
        <authorList>
            <person name="He L."/>
        </authorList>
    </citation>
    <scope>NUCLEOTIDE SEQUENCE</scope>
    <source>
        <strain evidence="4">CkLH20</strain>
    </source>
</reference>
<organism evidence="4 5">
    <name type="scientific">Colletotrichum karsti</name>
    <dbReference type="NCBI Taxonomy" id="1095194"/>
    <lineage>
        <taxon>Eukaryota</taxon>
        <taxon>Fungi</taxon>
        <taxon>Dikarya</taxon>
        <taxon>Ascomycota</taxon>
        <taxon>Pezizomycotina</taxon>
        <taxon>Sordariomycetes</taxon>
        <taxon>Hypocreomycetidae</taxon>
        <taxon>Glomerellales</taxon>
        <taxon>Glomerellaceae</taxon>
        <taxon>Colletotrichum</taxon>
        <taxon>Colletotrichum boninense species complex</taxon>
    </lineage>
</organism>
<gene>
    <name evidence="4" type="ORF">CkaCkLH20_08732</name>
</gene>
<dbReference type="AlphaFoldDB" id="A0A9P6I0N1"/>
<protein>
    <submittedName>
        <fullName evidence="4">Uncharacterized protein</fullName>
    </submittedName>
</protein>
<feature type="region of interest" description="Disordered" evidence="1">
    <location>
        <begin position="40"/>
        <end position="72"/>
    </location>
</feature>